<dbReference type="AlphaFoldDB" id="A0A8H4A3J8"/>
<organism evidence="1 2">
    <name type="scientific">Gigaspora margarita</name>
    <dbReference type="NCBI Taxonomy" id="4874"/>
    <lineage>
        <taxon>Eukaryota</taxon>
        <taxon>Fungi</taxon>
        <taxon>Fungi incertae sedis</taxon>
        <taxon>Mucoromycota</taxon>
        <taxon>Glomeromycotina</taxon>
        <taxon>Glomeromycetes</taxon>
        <taxon>Diversisporales</taxon>
        <taxon>Gigasporaceae</taxon>
        <taxon>Gigaspora</taxon>
    </lineage>
</organism>
<comment type="caution">
    <text evidence="1">The sequence shown here is derived from an EMBL/GenBank/DDBJ whole genome shotgun (WGS) entry which is preliminary data.</text>
</comment>
<name>A0A8H4A3J8_GIGMA</name>
<gene>
    <name evidence="1" type="ORF">F8M41_007185</name>
</gene>
<sequence>MIFISRSLPLLDNSIDSLDNIEILSTDVGNGAYRSLTALLSIIIPTLVNKEPPVISRGNVIKLKLGGDGREVGRSNHHVMFTVCILNEENDVLDPAKQHCICLYTGIEKFESLQLAFEIFIDELKQLVNQGFEDSERNFWKVDLWFSSDWKFMALILGINGPTDIIFVYIVTVTKMNDRIWIKYELIVKIHKENLKIVKACYHFYNPIIVYLTNCI</sequence>
<accession>A0A8H4A3J8</accession>
<proteinExistence type="predicted"/>
<dbReference type="PANTHER" id="PTHR31424:SF5">
    <property type="entry name" value="APPLE DOMAIN-CONTAINING PROTEIN"/>
    <property type="match status" value="1"/>
</dbReference>
<dbReference type="OrthoDB" id="2415320at2759"/>
<evidence type="ECO:0000313" key="2">
    <source>
        <dbReference type="Proteomes" id="UP000439903"/>
    </source>
</evidence>
<dbReference type="EMBL" id="WTPW01001714">
    <property type="protein sequence ID" value="KAF0419437.1"/>
    <property type="molecule type" value="Genomic_DNA"/>
</dbReference>
<dbReference type="PANTHER" id="PTHR31424">
    <property type="entry name" value="PROTEIN CBG23806"/>
    <property type="match status" value="1"/>
</dbReference>
<protein>
    <submittedName>
        <fullName evidence="1">Uncharacterized protein</fullName>
    </submittedName>
</protein>
<reference evidence="1 2" key="1">
    <citation type="journal article" date="2019" name="Environ. Microbiol.">
        <title>At the nexus of three kingdoms: the genome of the mycorrhizal fungus Gigaspora margarita provides insights into plant, endobacterial and fungal interactions.</title>
        <authorList>
            <person name="Venice F."/>
            <person name="Ghignone S."/>
            <person name="Salvioli di Fossalunga A."/>
            <person name="Amselem J."/>
            <person name="Novero M."/>
            <person name="Xianan X."/>
            <person name="Sedzielewska Toro K."/>
            <person name="Morin E."/>
            <person name="Lipzen A."/>
            <person name="Grigoriev I.V."/>
            <person name="Henrissat B."/>
            <person name="Martin F.M."/>
            <person name="Bonfante P."/>
        </authorList>
    </citation>
    <scope>NUCLEOTIDE SEQUENCE [LARGE SCALE GENOMIC DNA]</scope>
    <source>
        <strain evidence="1 2">BEG34</strain>
    </source>
</reference>
<evidence type="ECO:0000313" key="1">
    <source>
        <dbReference type="EMBL" id="KAF0419437.1"/>
    </source>
</evidence>
<dbReference type="Proteomes" id="UP000439903">
    <property type="component" value="Unassembled WGS sequence"/>
</dbReference>
<keyword evidence="2" id="KW-1185">Reference proteome</keyword>